<dbReference type="STRING" id="579105.SAMN04488096_101245"/>
<organism evidence="2 3">
    <name type="scientific">Mesonia phycicola</name>
    <dbReference type="NCBI Taxonomy" id="579105"/>
    <lineage>
        <taxon>Bacteria</taxon>
        <taxon>Pseudomonadati</taxon>
        <taxon>Bacteroidota</taxon>
        <taxon>Flavobacteriia</taxon>
        <taxon>Flavobacteriales</taxon>
        <taxon>Flavobacteriaceae</taxon>
        <taxon>Mesonia</taxon>
    </lineage>
</organism>
<proteinExistence type="predicted"/>
<keyword evidence="3" id="KW-1185">Reference proteome</keyword>
<feature type="signal peptide" evidence="1">
    <location>
        <begin position="1"/>
        <end position="18"/>
    </location>
</feature>
<dbReference type="EMBL" id="FQYY01000001">
    <property type="protein sequence ID" value="SHI35235.1"/>
    <property type="molecule type" value="Genomic_DNA"/>
</dbReference>
<name>A0A1M6AFJ1_9FLAO</name>
<protein>
    <recommendedName>
        <fullName evidence="4">CarboxypepD_reg-like domain-containing protein</fullName>
    </recommendedName>
</protein>
<dbReference type="InterPro" id="IPR008969">
    <property type="entry name" value="CarboxyPept-like_regulatory"/>
</dbReference>
<evidence type="ECO:0008006" key="4">
    <source>
        <dbReference type="Google" id="ProtNLM"/>
    </source>
</evidence>
<dbReference type="SUPFAM" id="SSF49464">
    <property type="entry name" value="Carboxypeptidase regulatory domain-like"/>
    <property type="match status" value="1"/>
</dbReference>
<dbReference type="RefSeq" id="WP_073147395.1">
    <property type="nucleotide sequence ID" value="NZ_FQYY01000001.1"/>
</dbReference>
<sequence length="260" mass="29867">MKKLLFIFSVLFTFSLSAQIDTRTLVKGKINVDANSIAKDINVYNYNTTDGTITNDYGEFLISVKEGDKLYFSGIQYQDFNVIIDENVVKKGVLNITINEAVTELDEVTVKPYDLSGNVEVDARKINTVDVKTPQQSSIEMVETYDYQLRPDSHTAVKNDAIDKSYLTNGLNVANIFRTIFSSKNEGDVDTRDEIDVHVRKVYNDEFFKKNLDIERENINDFIYYAEEHGLQQDMLKKGNELMLIEFLIDKSKSYKLQQN</sequence>
<dbReference type="OrthoDB" id="1436952at2"/>
<dbReference type="AlphaFoldDB" id="A0A1M6AFJ1"/>
<evidence type="ECO:0000256" key="1">
    <source>
        <dbReference type="SAM" id="SignalP"/>
    </source>
</evidence>
<reference evidence="2 3" key="1">
    <citation type="submission" date="2016-11" db="EMBL/GenBank/DDBJ databases">
        <authorList>
            <person name="Jaros S."/>
            <person name="Januszkiewicz K."/>
            <person name="Wedrychowicz H."/>
        </authorList>
    </citation>
    <scope>NUCLEOTIDE SEQUENCE [LARGE SCALE GENOMIC DNA]</scope>
    <source>
        <strain evidence="2 3">DSM 21425</strain>
    </source>
</reference>
<evidence type="ECO:0000313" key="3">
    <source>
        <dbReference type="Proteomes" id="UP000184225"/>
    </source>
</evidence>
<feature type="chain" id="PRO_5012657857" description="CarboxypepD_reg-like domain-containing protein" evidence="1">
    <location>
        <begin position="19"/>
        <end position="260"/>
    </location>
</feature>
<dbReference type="Proteomes" id="UP000184225">
    <property type="component" value="Unassembled WGS sequence"/>
</dbReference>
<accession>A0A1M6AFJ1</accession>
<keyword evidence="1" id="KW-0732">Signal</keyword>
<gene>
    <name evidence="2" type="ORF">SAMN04488096_101245</name>
</gene>
<evidence type="ECO:0000313" key="2">
    <source>
        <dbReference type="EMBL" id="SHI35235.1"/>
    </source>
</evidence>